<dbReference type="PROSITE" id="PS51736">
    <property type="entry name" value="RECOMBINASES_3"/>
    <property type="match status" value="1"/>
</dbReference>
<evidence type="ECO:0000256" key="5">
    <source>
        <dbReference type="SAM" id="Coils"/>
    </source>
</evidence>
<dbReference type="Pfam" id="PF07508">
    <property type="entry name" value="Recombinase"/>
    <property type="match status" value="1"/>
</dbReference>
<feature type="coiled-coil region" evidence="5">
    <location>
        <begin position="379"/>
        <end position="413"/>
    </location>
</feature>
<dbReference type="InterPro" id="IPR006118">
    <property type="entry name" value="Recombinase_CS"/>
</dbReference>
<reference evidence="8 9" key="1">
    <citation type="submission" date="2024-06" db="EMBL/GenBank/DDBJ databases">
        <title>Sorghum-associated microbial communities from plants grown in Nebraska, USA.</title>
        <authorList>
            <person name="Schachtman D."/>
        </authorList>
    </citation>
    <scope>NUCLEOTIDE SEQUENCE [LARGE SCALE GENOMIC DNA]</scope>
    <source>
        <strain evidence="8 9">736</strain>
    </source>
</reference>
<accession>A0ABV2PD60</accession>
<dbReference type="CDD" id="cd03768">
    <property type="entry name" value="SR_ResInv"/>
    <property type="match status" value="1"/>
</dbReference>
<dbReference type="InterPro" id="IPR038109">
    <property type="entry name" value="DNA_bind_recomb_sf"/>
</dbReference>
<dbReference type="SMART" id="SM00857">
    <property type="entry name" value="Resolvase"/>
    <property type="match status" value="1"/>
</dbReference>
<dbReference type="InterPro" id="IPR006119">
    <property type="entry name" value="Resolv_N"/>
</dbReference>
<gene>
    <name evidence="8" type="ORF">ABIA69_000025</name>
</gene>
<keyword evidence="9" id="KW-1185">Reference proteome</keyword>
<dbReference type="InterPro" id="IPR025827">
    <property type="entry name" value="Zn_ribbon_recom_dom"/>
</dbReference>
<proteinExistence type="predicted"/>
<evidence type="ECO:0000256" key="3">
    <source>
        <dbReference type="ARBA" id="ARBA00023172"/>
    </source>
</evidence>
<comment type="caution">
    <text evidence="8">The sequence shown here is derived from an EMBL/GenBank/DDBJ whole genome shotgun (WGS) entry which is preliminary data.</text>
</comment>
<name>A0ABV2PD60_9BACI</name>
<dbReference type="Gene3D" id="3.90.1750.20">
    <property type="entry name" value="Putative Large Serine Recombinase, Chain B, Domain 2"/>
    <property type="match status" value="1"/>
</dbReference>
<feature type="active site" description="O-(5'-phospho-DNA)-serine intermediate" evidence="4">
    <location>
        <position position="10"/>
    </location>
</feature>
<dbReference type="Gene3D" id="3.40.50.1390">
    <property type="entry name" value="Resolvase, N-terminal catalytic domain"/>
    <property type="match status" value="1"/>
</dbReference>
<evidence type="ECO:0000259" key="6">
    <source>
        <dbReference type="PROSITE" id="PS51736"/>
    </source>
</evidence>
<organism evidence="8 9">
    <name type="scientific">Lysinibacillus parviboronicapiens</name>
    <dbReference type="NCBI Taxonomy" id="436516"/>
    <lineage>
        <taxon>Bacteria</taxon>
        <taxon>Bacillati</taxon>
        <taxon>Bacillota</taxon>
        <taxon>Bacilli</taxon>
        <taxon>Bacillales</taxon>
        <taxon>Bacillaceae</taxon>
        <taxon>Lysinibacillus</taxon>
    </lineage>
</organism>
<keyword evidence="5" id="KW-0175">Coiled coil</keyword>
<evidence type="ECO:0000313" key="9">
    <source>
        <dbReference type="Proteomes" id="UP001549363"/>
    </source>
</evidence>
<dbReference type="PANTHER" id="PTHR30461">
    <property type="entry name" value="DNA-INVERTASE FROM LAMBDOID PROPHAGE"/>
    <property type="match status" value="1"/>
</dbReference>
<dbReference type="PROSITE" id="PS00397">
    <property type="entry name" value="RECOMBINASES_1"/>
    <property type="match status" value="1"/>
</dbReference>
<dbReference type="EMBL" id="JBEPSB010000001">
    <property type="protein sequence ID" value="MET4558882.1"/>
    <property type="molecule type" value="Genomic_DNA"/>
</dbReference>
<keyword evidence="1" id="KW-0229">DNA integration</keyword>
<evidence type="ECO:0000259" key="7">
    <source>
        <dbReference type="PROSITE" id="PS51737"/>
    </source>
</evidence>
<protein>
    <submittedName>
        <fullName evidence="8">Site-specific DNA recombinase</fullName>
    </submittedName>
</protein>
<dbReference type="InterPro" id="IPR050639">
    <property type="entry name" value="SSR_resolvase"/>
</dbReference>
<dbReference type="Pfam" id="PF00239">
    <property type="entry name" value="Resolvase"/>
    <property type="match status" value="1"/>
</dbReference>
<dbReference type="RefSeq" id="WP_354470628.1">
    <property type="nucleotide sequence ID" value="NZ_JBEPSB010000001.1"/>
</dbReference>
<dbReference type="SUPFAM" id="SSF53041">
    <property type="entry name" value="Resolvase-like"/>
    <property type="match status" value="1"/>
</dbReference>
<dbReference type="PROSITE" id="PS51737">
    <property type="entry name" value="RECOMBINASE_DNA_BIND"/>
    <property type="match status" value="1"/>
</dbReference>
<dbReference type="PANTHER" id="PTHR30461:SF23">
    <property type="entry name" value="DNA RECOMBINASE-RELATED"/>
    <property type="match status" value="1"/>
</dbReference>
<evidence type="ECO:0000256" key="4">
    <source>
        <dbReference type="PROSITE-ProRule" id="PRU10137"/>
    </source>
</evidence>
<keyword evidence="3" id="KW-0233">DNA recombination</keyword>
<evidence type="ECO:0000313" key="8">
    <source>
        <dbReference type="EMBL" id="MET4558882.1"/>
    </source>
</evidence>
<evidence type="ECO:0000256" key="2">
    <source>
        <dbReference type="ARBA" id="ARBA00023125"/>
    </source>
</evidence>
<sequence length="474" mass="54714">MRCALYVRVSTEEQVKHGYSIAAQIEKLEAYCISQGWTMAGDVYIDEGYSAKDLKRPHFQRMITEVKKGHIDVVLVYRLDRLTRSVSNLYEILQELDNYNCKFKSATEVYDTTNAMGRLFITLVAAIAQWERENTAERVRMGMEKKVKLGSWKGGTPPYGYKVTGGELIVDKEEAKTVREIFKLARTIGFYTLAKQLTAKGIPPRHAGEWHVDSVRDIANNPTYAGYLMFNDNPKDIKKPPRERQLFEGHQERIIDRAEFWELQDILDLRRTSGGKRQTSDYYFSTLLTCARCGHSMSGHRVGKKKNYRCTGKKTGKTCNSHMILEDNLVQTVFAQWDDLVGDFSSSEGVTEFPTEHLQSLKAALTFVQKLMRKKKVMYENDVIDIDELMQETENLRKKEQELQREITTIEQNDNGNNVALKSLLLNIDQLWFKANEYERKQLMTSIFEQLVIDTKDDYQSSKQAREIIIVSAK</sequence>
<dbReference type="InterPro" id="IPR011109">
    <property type="entry name" value="DNA_bind_recombinase_dom"/>
</dbReference>
<dbReference type="Proteomes" id="UP001549363">
    <property type="component" value="Unassembled WGS sequence"/>
</dbReference>
<evidence type="ECO:0000256" key="1">
    <source>
        <dbReference type="ARBA" id="ARBA00022908"/>
    </source>
</evidence>
<dbReference type="InterPro" id="IPR036162">
    <property type="entry name" value="Resolvase-like_N_sf"/>
</dbReference>
<keyword evidence="2" id="KW-0238">DNA-binding</keyword>
<dbReference type="Pfam" id="PF13408">
    <property type="entry name" value="Zn_ribbon_recom"/>
    <property type="match status" value="1"/>
</dbReference>
<feature type="domain" description="Recombinase" evidence="7">
    <location>
        <begin position="158"/>
        <end position="273"/>
    </location>
</feature>
<feature type="domain" description="Resolvase/invertase-type recombinase catalytic" evidence="6">
    <location>
        <begin position="2"/>
        <end position="150"/>
    </location>
</feature>